<evidence type="ECO:0000313" key="8">
    <source>
        <dbReference type="RefSeq" id="XP_022142741.1"/>
    </source>
</evidence>
<feature type="transmembrane region" description="Helical" evidence="6">
    <location>
        <begin position="120"/>
        <end position="145"/>
    </location>
</feature>
<comment type="subcellular location">
    <subcellularLocation>
        <location evidence="1">Membrane</location>
        <topology evidence="1">Multi-pass membrane protein</topology>
    </subcellularLocation>
</comment>
<dbReference type="GO" id="GO:0015297">
    <property type="term" value="F:antiporter activity"/>
    <property type="evidence" value="ECO:0007669"/>
    <property type="project" value="InterPro"/>
</dbReference>
<dbReference type="GeneID" id="111012784"/>
<dbReference type="GO" id="GO:0016020">
    <property type="term" value="C:membrane"/>
    <property type="evidence" value="ECO:0007669"/>
    <property type="project" value="UniProtKB-SubCell"/>
</dbReference>
<dbReference type="KEGG" id="mcha:111012784"/>
<feature type="transmembrane region" description="Helical" evidence="6">
    <location>
        <begin position="421"/>
        <end position="441"/>
    </location>
</feature>
<gene>
    <name evidence="8" type="primary">LOC111012784</name>
</gene>
<protein>
    <recommendedName>
        <fullName evidence="6">Protein DETOXIFICATION</fullName>
    </recommendedName>
    <alternativeName>
        <fullName evidence="6">Multidrug and toxic compound extrusion protein</fullName>
    </alternativeName>
</protein>
<feature type="transmembrane region" description="Helical" evidence="6">
    <location>
        <begin position="157"/>
        <end position="179"/>
    </location>
</feature>
<feature type="transmembrane region" description="Helical" evidence="6">
    <location>
        <begin position="447"/>
        <end position="466"/>
    </location>
</feature>
<sequence>MVGRSKMEDEKNAPLLELRCDGEEAATGGGIRWWNRLIDVEEAKTQIVFSLPMIVTNTSYYLIPLVSAMFAGHLGDLELAGATLGNSWATVSGFAFMIGLSGALETLCGQAFGAKQYGKLGLYLQASCIVSLFFLVIVCVVWYYTEHILILLHQDPAISKVAATYVKFLIPGVFAYGFLQNLMRFLQTQSIVKPLVVFSVVPMIIHIGVVYVLVNCTSLGIRGPALASSISLWISCLMLGAYMFKTNKFELTWEGLSSESLNYFLTTLKLAIPSAAMVCLEYWAFEILVFLAGLMPDSEITTSLLAMCDNTECIAFTLTYGLGAATSMRVSNELGAGNTRKAKKAMLVTLEISLLLVLVVLLAVGFGHNVWSSFFSNSPTITEEFGSMVPFLLISILLESVQGVVSGAARGCGWQHLATYINLPTFYMVGLTTSVVLGFKFKLYAKGLWIGLTCGLACQTVCLLLLTFRGNWKGLDVTNNGEKQKQLLV</sequence>
<dbReference type="Proteomes" id="UP000504603">
    <property type="component" value="Unplaced"/>
</dbReference>
<evidence type="ECO:0000256" key="1">
    <source>
        <dbReference type="ARBA" id="ARBA00004141"/>
    </source>
</evidence>
<dbReference type="GO" id="GO:1990961">
    <property type="term" value="P:xenobiotic detoxification by transmembrane export across the plasma membrane"/>
    <property type="evidence" value="ECO:0007669"/>
    <property type="project" value="InterPro"/>
</dbReference>
<dbReference type="NCBIfam" id="TIGR00797">
    <property type="entry name" value="matE"/>
    <property type="match status" value="1"/>
</dbReference>
<evidence type="ECO:0000256" key="2">
    <source>
        <dbReference type="ARBA" id="ARBA00010199"/>
    </source>
</evidence>
<proteinExistence type="inferred from homology"/>
<dbReference type="CDD" id="cd13132">
    <property type="entry name" value="MATE_eukaryotic"/>
    <property type="match status" value="1"/>
</dbReference>
<evidence type="ECO:0000256" key="4">
    <source>
        <dbReference type="ARBA" id="ARBA00022989"/>
    </source>
</evidence>
<feature type="transmembrane region" description="Helical" evidence="6">
    <location>
        <begin position="264"/>
        <end position="284"/>
    </location>
</feature>
<feature type="transmembrane region" description="Helical" evidence="6">
    <location>
        <begin position="87"/>
        <end position="108"/>
    </location>
</feature>
<dbReference type="Pfam" id="PF01554">
    <property type="entry name" value="MatE"/>
    <property type="match status" value="2"/>
</dbReference>
<feature type="transmembrane region" description="Helical" evidence="6">
    <location>
        <begin position="54"/>
        <end position="75"/>
    </location>
</feature>
<evidence type="ECO:0000256" key="5">
    <source>
        <dbReference type="ARBA" id="ARBA00023136"/>
    </source>
</evidence>
<evidence type="ECO:0000313" key="7">
    <source>
        <dbReference type="Proteomes" id="UP000504603"/>
    </source>
</evidence>
<dbReference type="AlphaFoldDB" id="A0A6J1CN39"/>
<evidence type="ECO:0000256" key="6">
    <source>
        <dbReference type="RuleBase" id="RU004914"/>
    </source>
</evidence>
<keyword evidence="7" id="KW-1185">Reference proteome</keyword>
<feature type="transmembrane region" description="Helical" evidence="6">
    <location>
        <begin position="345"/>
        <end position="368"/>
    </location>
</feature>
<keyword evidence="3 6" id="KW-0812">Transmembrane</keyword>
<dbReference type="InterPro" id="IPR002528">
    <property type="entry name" value="MATE_fam"/>
</dbReference>
<feature type="transmembrane region" description="Helical" evidence="6">
    <location>
        <begin position="226"/>
        <end position="244"/>
    </location>
</feature>
<feature type="transmembrane region" description="Helical" evidence="6">
    <location>
        <begin position="191"/>
        <end position="214"/>
    </location>
</feature>
<dbReference type="InterPro" id="IPR045069">
    <property type="entry name" value="MATE_euk"/>
</dbReference>
<dbReference type="OrthoDB" id="2126698at2759"/>
<dbReference type="GO" id="GO:0042910">
    <property type="term" value="F:xenobiotic transmembrane transporter activity"/>
    <property type="evidence" value="ECO:0007669"/>
    <property type="project" value="InterPro"/>
</dbReference>
<organism evidence="7 8">
    <name type="scientific">Momordica charantia</name>
    <name type="common">Bitter gourd</name>
    <name type="synonym">Balsam pear</name>
    <dbReference type="NCBI Taxonomy" id="3673"/>
    <lineage>
        <taxon>Eukaryota</taxon>
        <taxon>Viridiplantae</taxon>
        <taxon>Streptophyta</taxon>
        <taxon>Embryophyta</taxon>
        <taxon>Tracheophyta</taxon>
        <taxon>Spermatophyta</taxon>
        <taxon>Magnoliopsida</taxon>
        <taxon>eudicotyledons</taxon>
        <taxon>Gunneridae</taxon>
        <taxon>Pentapetalae</taxon>
        <taxon>rosids</taxon>
        <taxon>fabids</taxon>
        <taxon>Cucurbitales</taxon>
        <taxon>Cucurbitaceae</taxon>
        <taxon>Momordiceae</taxon>
        <taxon>Momordica</taxon>
    </lineage>
</organism>
<evidence type="ECO:0000256" key="3">
    <source>
        <dbReference type="ARBA" id="ARBA00022692"/>
    </source>
</evidence>
<dbReference type="RefSeq" id="XP_022142741.1">
    <property type="nucleotide sequence ID" value="XM_022287049.1"/>
</dbReference>
<name>A0A6J1CN39_MOMCH</name>
<keyword evidence="4 6" id="KW-1133">Transmembrane helix</keyword>
<dbReference type="PANTHER" id="PTHR11206">
    <property type="entry name" value="MULTIDRUG RESISTANCE PROTEIN"/>
    <property type="match status" value="1"/>
</dbReference>
<accession>A0A6J1CN39</accession>
<reference evidence="8" key="1">
    <citation type="submission" date="2025-08" db="UniProtKB">
        <authorList>
            <consortium name="RefSeq"/>
        </authorList>
    </citation>
    <scope>IDENTIFICATION</scope>
    <source>
        <strain evidence="8">OHB3-1</strain>
    </source>
</reference>
<feature type="transmembrane region" description="Helical" evidence="6">
    <location>
        <begin position="304"/>
        <end position="325"/>
    </location>
</feature>
<keyword evidence="5 6" id="KW-0472">Membrane</keyword>
<feature type="transmembrane region" description="Helical" evidence="6">
    <location>
        <begin position="388"/>
        <end position="409"/>
    </location>
</feature>
<comment type="similarity">
    <text evidence="2 6">Belongs to the multi antimicrobial extrusion (MATE) (TC 2.A.66.1) family.</text>
</comment>